<evidence type="ECO:0000259" key="3">
    <source>
        <dbReference type="Pfam" id="PF13649"/>
    </source>
</evidence>
<reference evidence="4 5" key="1">
    <citation type="submission" date="2014-07" db="EMBL/GenBank/DDBJ databases">
        <title>Genome Sequencing of Dermacoccus nishinomiyaensis.</title>
        <authorList>
            <person name="Hong K.W."/>
            <person name="Chan K.G."/>
        </authorList>
    </citation>
    <scope>NUCLEOTIDE SEQUENCE [LARGE SCALE GENOMIC DNA]</scope>
    <source>
        <strain evidence="4 5">M25</strain>
    </source>
</reference>
<keyword evidence="2 4" id="KW-0808">Transferase</keyword>
<feature type="domain" description="Methyltransferase" evidence="3">
    <location>
        <begin position="36"/>
        <end position="133"/>
    </location>
</feature>
<keyword evidence="1 4" id="KW-0489">Methyltransferase</keyword>
<dbReference type="HOGENOM" id="CLU_037990_5_3_11"/>
<dbReference type="RefSeq" id="WP_038569714.1">
    <property type="nucleotide sequence ID" value="NZ_CP008889.1"/>
</dbReference>
<name>A0A075JK81_9MICO</name>
<dbReference type="SUPFAM" id="SSF53335">
    <property type="entry name" value="S-adenosyl-L-methionine-dependent methyltransferases"/>
    <property type="match status" value="1"/>
</dbReference>
<keyword evidence="5" id="KW-1185">Reference proteome</keyword>
<dbReference type="CDD" id="cd02440">
    <property type="entry name" value="AdoMet_MTases"/>
    <property type="match status" value="1"/>
</dbReference>
<evidence type="ECO:0000256" key="1">
    <source>
        <dbReference type="ARBA" id="ARBA00022603"/>
    </source>
</evidence>
<evidence type="ECO:0000313" key="4">
    <source>
        <dbReference type="EMBL" id="AIF41747.1"/>
    </source>
</evidence>
<accession>A0A075JK81</accession>
<proteinExistence type="predicted"/>
<dbReference type="Gene3D" id="3.40.50.150">
    <property type="entry name" value="Vaccinia Virus protein VP39"/>
    <property type="match status" value="1"/>
</dbReference>
<dbReference type="Proteomes" id="UP000027986">
    <property type="component" value="Chromosome"/>
</dbReference>
<dbReference type="PANTHER" id="PTHR43861">
    <property type="entry name" value="TRANS-ACONITATE 2-METHYLTRANSFERASE-RELATED"/>
    <property type="match status" value="1"/>
</dbReference>
<dbReference type="GO" id="GO:0008168">
    <property type="term" value="F:methyltransferase activity"/>
    <property type="evidence" value="ECO:0007669"/>
    <property type="project" value="UniProtKB-KW"/>
</dbReference>
<dbReference type="eggNOG" id="COG4106">
    <property type="taxonomic scope" value="Bacteria"/>
</dbReference>
<dbReference type="PANTHER" id="PTHR43861:SF1">
    <property type="entry name" value="TRANS-ACONITATE 2-METHYLTRANSFERASE"/>
    <property type="match status" value="1"/>
</dbReference>
<gene>
    <name evidence="4" type="ORF">HX89_13395</name>
</gene>
<dbReference type="InterPro" id="IPR041698">
    <property type="entry name" value="Methyltransf_25"/>
</dbReference>
<dbReference type="GeneID" id="41842035"/>
<sequence>MTREWDAKSYDELPLPHVGWGRRTIERMTLRGDERVLDAGCGTGRDAAELLSRHPGVDLVGVDGSSQMIAQARERVGSGAAFAVRDLTEPLDVAELGARPGPFDAVMSVACFHWISDHETLFAHLAAVLRPGGRLTSDSGGEGNIENVERAIAAVNAEGFAPKAFASPEETRERLERNGFDVDRVALRPSPIRLADPDVMERYLATVCLGSYLERMSEQEGCEFTRAVREAMVEPVLDYVRLEIDAVRR</sequence>
<evidence type="ECO:0000256" key="2">
    <source>
        <dbReference type="ARBA" id="ARBA00022679"/>
    </source>
</evidence>
<organism evidence="4 5">
    <name type="scientific">Dermacoccus nishinomiyaensis</name>
    <dbReference type="NCBI Taxonomy" id="1274"/>
    <lineage>
        <taxon>Bacteria</taxon>
        <taxon>Bacillati</taxon>
        <taxon>Actinomycetota</taxon>
        <taxon>Actinomycetes</taxon>
        <taxon>Micrococcales</taxon>
        <taxon>Dermacoccaceae</taxon>
        <taxon>Dermacoccus</taxon>
    </lineage>
</organism>
<evidence type="ECO:0000313" key="5">
    <source>
        <dbReference type="Proteomes" id="UP000027986"/>
    </source>
</evidence>
<dbReference type="EMBL" id="CP008889">
    <property type="protein sequence ID" value="AIF41747.1"/>
    <property type="molecule type" value="Genomic_DNA"/>
</dbReference>
<protein>
    <submittedName>
        <fullName evidence="4">Trans-aconitate methyltransferase</fullName>
    </submittedName>
</protein>
<dbReference type="GO" id="GO:0032259">
    <property type="term" value="P:methylation"/>
    <property type="evidence" value="ECO:0007669"/>
    <property type="project" value="UniProtKB-KW"/>
</dbReference>
<dbReference type="KEGG" id="dni:HX89_13395"/>
<dbReference type="OrthoDB" id="7062303at2"/>
<dbReference type="InterPro" id="IPR029063">
    <property type="entry name" value="SAM-dependent_MTases_sf"/>
</dbReference>
<dbReference type="AlphaFoldDB" id="A0A075JK81"/>
<dbReference type="Pfam" id="PF13649">
    <property type="entry name" value="Methyltransf_25"/>
    <property type="match status" value="1"/>
</dbReference>